<gene>
    <name evidence="5" type="ORF">H9865_10975</name>
</gene>
<reference evidence="5" key="1">
    <citation type="journal article" date="2021" name="PeerJ">
        <title>Extensive microbial diversity within the chicken gut microbiome revealed by metagenomics and culture.</title>
        <authorList>
            <person name="Gilroy R."/>
            <person name="Ravi A."/>
            <person name="Getino M."/>
            <person name="Pursley I."/>
            <person name="Horton D.L."/>
            <person name="Alikhan N.F."/>
            <person name="Baker D."/>
            <person name="Gharbi K."/>
            <person name="Hall N."/>
            <person name="Watson M."/>
            <person name="Adriaenssens E.M."/>
            <person name="Foster-Nyarko E."/>
            <person name="Jarju S."/>
            <person name="Secka A."/>
            <person name="Antonio M."/>
            <person name="Oren A."/>
            <person name="Chaudhuri R.R."/>
            <person name="La Ragione R."/>
            <person name="Hildebrand F."/>
            <person name="Pallen M.J."/>
        </authorList>
    </citation>
    <scope>NUCLEOTIDE SEQUENCE</scope>
    <source>
        <strain evidence="5">2239</strain>
    </source>
</reference>
<dbReference type="Proteomes" id="UP000824193">
    <property type="component" value="Unassembled WGS sequence"/>
</dbReference>
<organism evidence="5 6">
    <name type="scientific">Candidatus Allofournierella pullicola</name>
    <dbReference type="NCBI Taxonomy" id="2838596"/>
    <lineage>
        <taxon>Bacteria</taxon>
        <taxon>Bacillati</taxon>
        <taxon>Bacillota</taxon>
        <taxon>Clostridia</taxon>
        <taxon>Eubacteriales</taxon>
        <taxon>Oscillospiraceae</taxon>
        <taxon>Allofournierella</taxon>
    </lineage>
</organism>
<evidence type="ECO:0000256" key="3">
    <source>
        <dbReference type="ARBA" id="ARBA00022679"/>
    </source>
</evidence>
<evidence type="ECO:0000256" key="1">
    <source>
        <dbReference type="ARBA" id="ARBA00006739"/>
    </source>
</evidence>
<dbReference type="Pfam" id="PF13641">
    <property type="entry name" value="Glyco_tranf_2_3"/>
    <property type="match status" value="1"/>
</dbReference>
<reference evidence="5" key="2">
    <citation type="submission" date="2021-04" db="EMBL/GenBank/DDBJ databases">
        <authorList>
            <person name="Gilroy R."/>
        </authorList>
    </citation>
    <scope>NUCLEOTIDE SEQUENCE</scope>
    <source>
        <strain evidence="5">2239</strain>
    </source>
</reference>
<dbReference type="Gene3D" id="3.90.550.10">
    <property type="entry name" value="Spore Coat Polysaccharide Biosynthesis Protein SpsA, Chain A"/>
    <property type="match status" value="1"/>
</dbReference>
<dbReference type="PANTHER" id="PTHR43630:SF1">
    <property type="entry name" value="POLY-BETA-1,6-N-ACETYL-D-GLUCOSAMINE SYNTHASE"/>
    <property type="match status" value="1"/>
</dbReference>
<evidence type="ECO:0000256" key="4">
    <source>
        <dbReference type="SAM" id="Phobius"/>
    </source>
</evidence>
<sequence length="427" mass="46948">MKQHWKFFASAAAALVWLWVSAALAVPWVRSASLHLPFAYVVFVVAGVALLPAYLMGAMFLSNLLHRRLPPRFHPGCRPVSVIVCARNEEKNIYRTIGSIAGQEYDGRMTILCVDNDSADGTVAEMRRAAADFSRPGRVIRLYGCCEPGKARTLNEGLRHVRDEYFVTVDADTRLEQSALAAIVGRIAATGAGCVAGNLVSAGARTWVQKMQFWDYFVSIAAIKRYQGSYGATLVAQGAFSAYETAAVRAVGGWQDGAGEDIVLTYRLLAAGRRSLYEPRAVAHTDVPATLGALARQRSRWARGMFEGLAAVKPWRQPDAFAGYFETLNLSIVWLDLAYIFGFVPGVVLALLGMPWLAGWITLLVLPLLLIGTASVCRFQRRLPEMETKGSLWGFVLFVLVFQTVQSACSLWGYAAALTRRGLDWKR</sequence>
<keyword evidence="4" id="KW-1133">Transmembrane helix</keyword>
<dbReference type="GO" id="GO:0016757">
    <property type="term" value="F:glycosyltransferase activity"/>
    <property type="evidence" value="ECO:0007669"/>
    <property type="project" value="UniProtKB-KW"/>
</dbReference>
<dbReference type="InterPro" id="IPR029044">
    <property type="entry name" value="Nucleotide-diphossugar_trans"/>
</dbReference>
<evidence type="ECO:0000313" key="6">
    <source>
        <dbReference type="Proteomes" id="UP000824193"/>
    </source>
</evidence>
<keyword evidence="4" id="KW-0812">Transmembrane</keyword>
<name>A0A9D1V5W1_9FIRM</name>
<comment type="caution">
    <text evidence="5">The sequence shown here is derived from an EMBL/GenBank/DDBJ whole genome shotgun (WGS) entry which is preliminary data.</text>
</comment>
<feature type="transmembrane region" description="Helical" evidence="4">
    <location>
        <begin position="391"/>
        <end position="415"/>
    </location>
</feature>
<evidence type="ECO:0000256" key="2">
    <source>
        <dbReference type="ARBA" id="ARBA00022676"/>
    </source>
</evidence>
<dbReference type="AlphaFoldDB" id="A0A9D1V5W1"/>
<keyword evidence="2" id="KW-0328">Glycosyltransferase</keyword>
<evidence type="ECO:0000313" key="5">
    <source>
        <dbReference type="EMBL" id="HIX06598.1"/>
    </source>
</evidence>
<dbReference type="EMBL" id="DXFW01000038">
    <property type="protein sequence ID" value="HIX06598.1"/>
    <property type="molecule type" value="Genomic_DNA"/>
</dbReference>
<dbReference type="CDD" id="cd06423">
    <property type="entry name" value="CESA_like"/>
    <property type="match status" value="1"/>
</dbReference>
<feature type="transmembrane region" description="Helical" evidence="4">
    <location>
        <begin position="38"/>
        <end position="62"/>
    </location>
</feature>
<protein>
    <submittedName>
        <fullName evidence="5">Glycosyltransferase family 2 protein</fullName>
    </submittedName>
</protein>
<feature type="transmembrane region" description="Helical" evidence="4">
    <location>
        <begin position="358"/>
        <end position="379"/>
    </location>
</feature>
<accession>A0A9D1V5W1</accession>
<proteinExistence type="inferred from homology"/>
<dbReference type="PANTHER" id="PTHR43630">
    <property type="entry name" value="POLY-BETA-1,6-N-ACETYL-D-GLUCOSAMINE SYNTHASE"/>
    <property type="match status" value="1"/>
</dbReference>
<feature type="transmembrane region" description="Helical" evidence="4">
    <location>
        <begin position="332"/>
        <end position="352"/>
    </location>
</feature>
<comment type="similarity">
    <text evidence="1">Belongs to the glycosyltransferase 2 family.</text>
</comment>
<dbReference type="SUPFAM" id="SSF53448">
    <property type="entry name" value="Nucleotide-diphospho-sugar transferases"/>
    <property type="match status" value="1"/>
</dbReference>
<keyword evidence="3" id="KW-0808">Transferase</keyword>
<keyword evidence="4" id="KW-0472">Membrane</keyword>